<comment type="catalytic activity">
    <reaction evidence="1 12">
        <text>ATP-dependent breakage, passage and rejoining of double-stranded DNA.</text>
        <dbReference type="EC" id="5.6.2.2"/>
    </reaction>
</comment>
<dbReference type="AlphaFoldDB" id="A0A0W0F132"/>
<keyword evidence="7" id="KW-0460">Magnesium</keyword>
<dbReference type="Pfam" id="PF21180">
    <property type="entry name" value="TOP6A-Spo11_Toprim"/>
    <property type="match status" value="1"/>
</dbReference>
<evidence type="ECO:0000256" key="10">
    <source>
        <dbReference type="ARBA" id="ARBA00023235"/>
    </source>
</evidence>
<keyword evidence="6" id="KW-0479">Metal-binding</keyword>
<dbReference type="Gene3D" id="1.10.10.10">
    <property type="entry name" value="Winged helix-like DNA-binding domain superfamily/Winged helix DNA-binding domain"/>
    <property type="match status" value="1"/>
</dbReference>
<dbReference type="GO" id="GO:0046872">
    <property type="term" value="F:metal ion binding"/>
    <property type="evidence" value="ECO:0007669"/>
    <property type="project" value="UniProtKB-KW"/>
</dbReference>
<evidence type="ECO:0000256" key="7">
    <source>
        <dbReference type="ARBA" id="ARBA00022842"/>
    </source>
</evidence>
<feature type="domain" description="Spo11/DNA topoisomerase VI subunit A N-terminal" evidence="14">
    <location>
        <begin position="96"/>
        <end position="156"/>
    </location>
</feature>
<feature type="compositionally biased region" description="Basic residues" evidence="13">
    <location>
        <begin position="57"/>
        <end position="69"/>
    </location>
</feature>
<name>A0A0W0F132_MONRR</name>
<proteinExistence type="inferred from homology"/>
<gene>
    <name evidence="16" type="ORF">WG66_17415</name>
</gene>
<keyword evidence="8 12" id="KW-0799">Topoisomerase</keyword>
<accession>A0A0W0F132</accession>
<evidence type="ECO:0000256" key="12">
    <source>
        <dbReference type="PROSITE-ProRule" id="PRU01385"/>
    </source>
</evidence>
<dbReference type="PRINTS" id="PR01550">
    <property type="entry name" value="TOP6AFAMILY"/>
</dbReference>
<dbReference type="SUPFAM" id="SSF56726">
    <property type="entry name" value="DNA topoisomerase IV, alpha subunit"/>
    <property type="match status" value="1"/>
</dbReference>
<dbReference type="EC" id="5.6.2.2" evidence="5"/>
<evidence type="ECO:0000256" key="8">
    <source>
        <dbReference type="ARBA" id="ARBA00023029"/>
    </source>
</evidence>
<evidence type="ECO:0000313" key="16">
    <source>
        <dbReference type="EMBL" id="KTB30035.1"/>
    </source>
</evidence>
<evidence type="ECO:0000256" key="11">
    <source>
        <dbReference type="ARBA" id="ARBA00023242"/>
    </source>
</evidence>
<feature type="domain" description="Topoisomerase 6 subunit A/Spo11 TOPRIM" evidence="15">
    <location>
        <begin position="230"/>
        <end position="394"/>
    </location>
</feature>
<reference evidence="16 17" key="1">
    <citation type="submission" date="2015-12" db="EMBL/GenBank/DDBJ databases">
        <title>Draft genome sequence of Moniliophthora roreri, the causal agent of frosty pod rot of cacao.</title>
        <authorList>
            <person name="Aime M.C."/>
            <person name="Diaz-Valderrama J.R."/>
            <person name="Kijpornyongpan T."/>
            <person name="Phillips-Mora W."/>
        </authorList>
    </citation>
    <scope>NUCLEOTIDE SEQUENCE [LARGE SCALE GENOMIC DNA]</scope>
    <source>
        <strain evidence="16 17">MCA 2952</strain>
    </source>
</reference>
<dbReference type="InterPro" id="IPR013048">
    <property type="entry name" value="Meiotic_Spo11"/>
</dbReference>
<dbReference type="InterPro" id="IPR013049">
    <property type="entry name" value="Spo11/TopoVI_A_N"/>
</dbReference>
<feature type="active site" description="O-(5'-phospho-DNA)-tyrosine intermediate" evidence="12">
    <location>
        <position position="124"/>
    </location>
</feature>
<evidence type="ECO:0000313" key="17">
    <source>
        <dbReference type="Proteomes" id="UP000054988"/>
    </source>
</evidence>
<evidence type="ECO:0000259" key="15">
    <source>
        <dbReference type="Pfam" id="PF21180"/>
    </source>
</evidence>
<feature type="region of interest" description="Disordered" evidence="13">
    <location>
        <begin position="47"/>
        <end position="71"/>
    </location>
</feature>
<evidence type="ECO:0000256" key="13">
    <source>
        <dbReference type="SAM" id="MobiDB-lite"/>
    </source>
</evidence>
<comment type="similarity">
    <text evidence="4 12">Belongs to the TOP6A family.</text>
</comment>
<evidence type="ECO:0000256" key="1">
    <source>
        <dbReference type="ARBA" id="ARBA00000185"/>
    </source>
</evidence>
<dbReference type="eggNOG" id="KOG2795">
    <property type="taxonomic scope" value="Eukaryota"/>
</dbReference>
<dbReference type="InterPro" id="IPR036388">
    <property type="entry name" value="WH-like_DNA-bd_sf"/>
</dbReference>
<comment type="cofactor">
    <cofactor evidence="2">
        <name>Mg(2+)</name>
        <dbReference type="ChEBI" id="CHEBI:18420"/>
    </cofactor>
</comment>
<organism evidence="16 17">
    <name type="scientific">Moniliophthora roreri</name>
    <name type="common">Frosty pod rot fungus</name>
    <name type="synonym">Monilia roreri</name>
    <dbReference type="NCBI Taxonomy" id="221103"/>
    <lineage>
        <taxon>Eukaryota</taxon>
        <taxon>Fungi</taxon>
        <taxon>Dikarya</taxon>
        <taxon>Basidiomycota</taxon>
        <taxon>Agaricomycotina</taxon>
        <taxon>Agaricomycetes</taxon>
        <taxon>Agaricomycetidae</taxon>
        <taxon>Agaricales</taxon>
        <taxon>Marasmiineae</taxon>
        <taxon>Marasmiaceae</taxon>
        <taxon>Moniliophthora</taxon>
    </lineage>
</organism>
<dbReference type="GO" id="GO:0000706">
    <property type="term" value="P:meiotic DNA double-strand break processing"/>
    <property type="evidence" value="ECO:0007669"/>
    <property type="project" value="TreeGrafter"/>
</dbReference>
<dbReference type="Pfam" id="PF04406">
    <property type="entry name" value="TP6A_N"/>
    <property type="match status" value="1"/>
</dbReference>
<keyword evidence="10 12" id="KW-0413">Isomerase</keyword>
<evidence type="ECO:0000256" key="9">
    <source>
        <dbReference type="ARBA" id="ARBA00023125"/>
    </source>
</evidence>
<dbReference type="InterPro" id="IPR002815">
    <property type="entry name" value="Spo11/TopoVI_A"/>
</dbReference>
<evidence type="ECO:0000256" key="5">
    <source>
        <dbReference type="ARBA" id="ARBA00012895"/>
    </source>
</evidence>
<evidence type="ECO:0000256" key="3">
    <source>
        <dbReference type="ARBA" id="ARBA00004123"/>
    </source>
</evidence>
<dbReference type="EMBL" id="LATX01002400">
    <property type="protein sequence ID" value="KTB30035.1"/>
    <property type="molecule type" value="Genomic_DNA"/>
</dbReference>
<evidence type="ECO:0000256" key="6">
    <source>
        <dbReference type="ARBA" id="ARBA00022723"/>
    </source>
</evidence>
<dbReference type="GO" id="GO:0003918">
    <property type="term" value="F:DNA topoisomerase type II (double strand cut, ATP-hydrolyzing) activity"/>
    <property type="evidence" value="ECO:0007669"/>
    <property type="project" value="UniProtKB-UniRule"/>
</dbReference>
<dbReference type="Proteomes" id="UP000054988">
    <property type="component" value="Unassembled WGS sequence"/>
</dbReference>
<dbReference type="GO" id="GO:0003677">
    <property type="term" value="F:DNA binding"/>
    <property type="evidence" value="ECO:0007669"/>
    <property type="project" value="UniProtKB-UniRule"/>
</dbReference>
<dbReference type="PANTHER" id="PTHR10848:SF0">
    <property type="entry name" value="MEIOTIC RECOMBINATION PROTEIN SPO11"/>
    <property type="match status" value="1"/>
</dbReference>
<evidence type="ECO:0000259" key="14">
    <source>
        <dbReference type="Pfam" id="PF04406"/>
    </source>
</evidence>
<dbReference type="GO" id="GO:0000228">
    <property type="term" value="C:nuclear chromosome"/>
    <property type="evidence" value="ECO:0007669"/>
    <property type="project" value="TreeGrafter"/>
</dbReference>
<comment type="subcellular location">
    <subcellularLocation>
        <location evidence="3">Nucleus</location>
    </subcellularLocation>
</comment>
<dbReference type="PRINTS" id="PR01551">
    <property type="entry name" value="SPO11HOMOLOG"/>
</dbReference>
<dbReference type="InterPro" id="IPR034136">
    <property type="entry name" value="TOPRIM_Topo6A/Spo11"/>
</dbReference>
<dbReference type="PANTHER" id="PTHR10848">
    <property type="entry name" value="MEIOTIC RECOMBINATION PROTEIN SPO11"/>
    <property type="match status" value="1"/>
</dbReference>
<evidence type="ECO:0000256" key="4">
    <source>
        <dbReference type="ARBA" id="ARBA00006559"/>
    </source>
</evidence>
<keyword evidence="9 12" id="KW-0238">DNA-binding</keyword>
<evidence type="ECO:0000256" key="2">
    <source>
        <dbReference type="ARBA" id="ARBA00001946"/>
    </source>
</evidence>
<dbReference type="InterPro" id="IPR036078">
    <property type="entry name" value="Spo11/TopoVI_A_sf"/>
</dbReference>
<dbReference type="PROSITE" id="PS52041">
    <property type="entry name" value="TOPO_IIB"/>
    <property type="match status" value="1"/>
</dbReference>
<keyword evidence="11" id="KW-0539">Nucleus</keyword>
<protein>
    <recommendedName>
        <fullName evidence="5">DNA topoisomerase (ATP-hydrolyzing)</fullName>
        <ecNumber evidence="5">5.6.2.2</ecNumber>
    </recommendedName>
</protein>
<sequence>MSSDAEDVEMSNQSSDSESERLNTMLKLENLFLDFLHQLLRAATAHKDVDDNNNKQSKSRPSIKLRMANRKTGTPGNYGIKHLIFPRKSASGSAKSISQLFGVVRYTHEALVYDVPITKRDVYYRNVLLFEKQKVVDNFVDDISASLDIERADLNVRATSKGVFCGSGLTISLLSGEITYGSDREPTLIPFGEDIESFSVDKDVKWVLVVEKDVCLPSIVVCMYERSHHQAVFQTLAHCEITSLPEFPGKGLLITGKGYPDVSTRHLVKTLSDCLPKEIPIMALVDGDAYGIDILSVYKFGSWALRHENDQLAASRIKWLGLWSTELASLGIDKEALLPITRHDEKKAFTMLKRPGNRMPSKWKRELTHMLFNRRKAEIEILTSVSSAFIASIYSRSTSSSRTTTPSSMDVSFDYSNTYDDDNNFSPSMNCDGSSAPSSPAPLIESTTSYSRILSPLVQYLILKIPMFIASTSR</sequence>
<dbReference type="GO" id="GO:0005524">
    <property type="term" value="F:ATP binding"/>
    <property type="evidence" value="ECO:0007669"/>
    <property type="project" value="InterPro"/>
</dbReference>
<dbReference type="Gene3D" id="3.40.1360.10">
    <property type="match status" value="1"/>
</dbReference>
<dbReference type="GO" id="GO:0007131">
    <property type="term" value="P:reciprocal meiotic recombination"/>
    <property type="evidence" value="ECO:0007669"/>
    <property type="project" value="TreeGrafter"/>
</dbReference>
<feature type="region of interest" description="Disordered" evidence="13">
    <location>
        <begin position="1"/>
        <end position="20"/>
    </location>
</feature>
<dbReference type="GO" id="GO:0042138">
    <property type="term" value="P:meiotic DNA double-strand break formation"/>
    <property type="evidence" value="ECO:0007669"/>
    <property type="project" value="InterPro"/>
</dbReference>
<comment type="caution">
    <text evidence="16">The sequence shown here is derived from an EMBL/GenBank/DDBJ whole genome shotgun (WGS) entry which is preliminary data.</text>
</comment>
<dbReference type="CDD" id="cd00223">
    <property type="entry name" value="TOPRIM_TopoIIB_SPO"/>
    <property type="match status" value="1"/>
</dbReference>